<evidence type="ECO:0000256" key="5">
    <source>
        <dbReference type="SAM" id="Coils"/>
    </source>
</evidence>
<dbReference type="EMBL" id="CAJNRF010011585">
    <property type="protein sequence ID" value="CAF2133290.1"/>
    <property type="molecule type" value="Genomic_DNA"/>
</dbReference>
<keyword evidence="3" id="KW-0804">Transcription</keyword>
<organism evidence="8 10">
    <name type="scientific">Rotaria magnacalcarata</name>
    <dbReference type="NCBI Taxonomy" id="392030"/>
    <lineage>
        <taxon>Eukaryota</taxon>
        <taxon>Metazoa</taxon>
        <taxon>Spiralia</taxon>
        <taxon>Gnathifera</taxon>
        <taxon>Rotifera</taxon>
        <taxon>Eurotatoria</taxon>
        <taxon>Bdelloidea</taxon>
        <taxon>Philodinida</taxon>
        <taxon>Philodinidae</taxon>
        <taxon>Rotaria</taxon>
    </lineage>
</organism>
<evidence type="ECO:0000256" key="4">
    <source>
        <dbReference type="ARBA" id="ARBA00023242"/>
    </source>
</evidence>
<gene>
    <name evidence="9" type="ORF">OVN521_LOCUS4359</name>
    <name evidence="8" type="ORF">WKI299_LOCUS26689</name>
</gene>
<dbReference type="PANTHER" id="PTHR21539">
    <property type="entry name" value="SAGA-ASSOCIATED FACTOR 29"/>
    <property type="match status" value="1"/>
</dbReference>
<evidence type="ECO:0000313" key="10">
    <source>
        <dbReference type="Proteomes" id="UP000663856"/>
    </source>
</evidence>
<evidence type="ECO:0000313" key="9">
    <source>
        <dbReference type="EMBL" id="CAF3809468.1"/>
    </source>
</evidence>
<dbReference type="EMBL" id="CAJOBG010000401">
    <property type="protein sequence ID" value="CAF3809468.1"/>
    <property type="molecule type" value="Genomic_DNA"/>
</dbReference>
<dbReference type="Gene3D" id="2.30.30.140">
    <property type="match status" value="2"/>
</dbReference>
<feature type="domain" description="SGF29 C-terminal" evidence="7">
    <location>
        <begin position="181"/>
        <end position="323"/>
    </location>
</feature>
<evidence type="ECO:0000256" key="1">
    <source>
        <dbReference type="ARBA" id="ARBA00004123"/>
    </source>
</evidence>
<dbReference type="Proteomes" id="UP000663856">
    <property type="component" value="Unassembled WGS sequence"/>
</dbReference>
<sequence length="323" mass="36436">MTRTNPNIEHSPSRTSSSSSSAIAQSSSTEPKDIINQNELTIQNLLLELQDNLKETKECYNVSRDAWISIDEQQKSDENTKSQLLKATITQTLTNVENEIDTYKKALSKINQIRQLQIDIFNVTKNHIDINRTQITRRGLADLLSHMAYVLKVWYGNERLGIGSNKGNSPPPLCGAIPSASNHVCNIGDLIAGYVESDDGDDNWILAEVAYVHPNKIKYDFVDIDAEPGKGRYYNIHKRHVIPLPQWRACPLTCPQALFSRRTIVLALYPQTSCFYKGIVESIPKIGKDSYSIIFEDSSYNSGYSPEFDVPQMFVVAYKDVKK</sequence>
<dbReference type="InterPro" id="IPR047287">
    <property type="entry name" value="Tudor_SGF29_rpt2"/>
</dbReference>
<feature type="region of interest" description="Disordered" evidence="6">
    <location>
        <begin position="1"/>
        <end position="35"/>
    </location>
</feature>
<comment type="subcellular location">
    <subcellularLocation>
        <location evidence="1">Nucleus</location>
    </subcellularLocation>
</comment>
<keyword evidence="4" id="KW-0539">Nucleus</keyword>
<dbReference type="InterPro" id="IPR047288">
    <property type="entry name" value="Tudor_SGF29_rpt1"/>
</dbReference>
<accession>A0A816WHJ3</accession>
<dbReference type="CDD" id="cd20394">
    <property type="entry name" value="Tudor_SGF29_rpt2"/>
    <property type="match status" value="1"/>
</dbReference>
<dbReference type="PANTHER" id="PTHR21539:SF0">
    <property type="entry name" value="SAGA-ASSOCIATED FACTOR 29"/>
    <property type="match status" value="1"/>
</dbReference>
<dbReference type="Proteomes" id="UP000663866">
    <property type="component" value="Unassembled WGS sequence"/>
</dbReference>
<proteinExistence type="predicted"/>
<comment type="caution">
    <text evidence="8">The sequence shown here is derived from an EMBL/GenBank/DDBJ whole genome shotgun (WGS) entry which is preliminary data.</text>
</comment>
<evidence type="ECO:0000256" key="3">
    <source>
        <dbReference type="ARBA" id="ARBA00023163"/>
    </source>
</evidence>
<dbReference type="GO" id="GO:0000124">
    <property type="term" value="C:SAGA complex"/>
    <property type="evidence" value="ECO:0007669"/>
    <property type="project" value="InterPro"/>
</dbReference>
<dbReference type="PROSITE" id="PS51518">
    <property type="entry name" value="SGF29_C"/>
    <property type="match status" value="1"/>
</dbReference>
<evidence type="ECO:0000313" key="8">
    <source>
        <dbReference type="EMBL" id="CAF2133290.1"/>
    </source>
</evidence>
<name>A0A816WHJ3_9BILA</name>
<feature type="coiled-coil region" evidence="5">
    <location>
        <begin position="86"/>
        <end position="113"/>
    </location>
</feature>
<evidence type="ECO:0000256" key="2">
    <source>
        <dbReference type="ARBA" id="ARBA00023015"/>
    </source>
</evidence>
<evidence type="ECO:0000256" key="6">
    <source>
        <dbReference type="SAM" id="MobiDB-lite"/>
    </source>
</evidence>
<keyword evidence="11" id="KW-1185">Reference proteome</keyword>
<dbReference type="InterPro" id="IPR037802">
    <property type="entry name" value="SGF29"/>
</dbReference>
<keyword evidence="5" id="KW-0175">Coiled coil</keyword>
<dbReference type="AlphaFoldDB" id="A0A816WHJ3"/>
<dbReference type="Pfam" id="PF07039">
    <property type="entry name" value="SGF29_Tudor"/>
    <property type="match status" value="1"/>
</dbReference>
<keyword evidence="2" id="KW-0805">Transcription regulation</keyword>
<dbReference type="GO" id="GO:0005634">
    <property type="term" value="C:nucleus"/>
    <property type="evidence" value="ECO:0007669"/>
    <property type="project" value="UniProtKB-SubCell"/>
</dbReference>
<protein>
    <recommendedName>
        <fullName evidence="7">SGF29 C-terminal domain-containing protein</fullName>
    </recommendedName>
</protein>
<evidence type="ECO:0000259" key="7">
    <source>
        <dbReference type="PROSITE" id="PS51518"/>
    </source>
</evidence>
<dbReference type="CDD" id="cd20393">
    <property type="entry name" value="Tudor_SGF29_rpt1"/>
    <property type="match status" value="1"/>
</dbReference>
<reference evidence="8" key="1">
    <citation type="submission" date="2021-02" db="EMBL/GenBank/DDBJ databases">
        <authorList>
            <person name="Nowell W R."/>
        </authorList>
    </citation>
    <scope>NUCLEOTIDE SEQUENCE</scope>
</reference>
<feature type="compositionally biased region" description="Polar residues" evidence="6">
    <location>
        <begin position="1"/>
        <end position="10"/>
    </location>
</feature>
<evidence type="ECO:0000313" key="11">
    <source>
        <dbReference type="Proteomes" id="UP000663866"/>
    </source>
</evidence>
<feature type="compositionally biased region" description="Low complexity" evidence="6">
    <location>
        <begin position="13"/>
        <end position="28"/>
    </location>
</feature>
<dbReference type="InterPro" id="IPR010750">
    <property type="entry name" value="SGF29_tudor-like_dom"/>
</dbReference>